<gene>
    <name evidence="1" type="ORF">F8M41_009897</name>
</gene>
<reference evidence="1 2" key="1">
    <citation type="journal article" date="2019" name="Environ. Microbiol.">
        <title>At the nexus of three kingdoms: the genome of the mycorrhizal fungus Gigaspora margarita provides insights into plant, endobacterial and fungal interactions.</title>
        <authorList>
            <person name="Venice F."/>
            <person name="Ghignone S."/>
            <person name="Salvioli di Fossalunga A."/>
            <person name="Amselem J."/>
            <person name="Novero M."/>
            <person name="Xianan X."/>
            <person name="Sedzielewska Toro K."/>
            <person name="Morin E."/>
            <person name="Lipzen A."/>
            <person name="Grigoriev I.V."/>
            <person name="Henrissat B."/>
            <person name="Martin F.M."/>
            <person name="Bonfante P."/>
        </authorList>
    </citation>
    <scope>NUCLEOTIDE SEQUENCE [LARGE SCALE GENOMIC DNA]</scope>
    <source>
        <strain evidence="1 2">BEG34</strain>
    </source>
</reference>
<accession>A0A8H4A1D6</accession>
<protein>
    <submittedName>
        <fullName evidence="1">Uncharacterized protein</fullName>
    </submittedName>
</protein>
<comment type="caution">
    <text evidence="1">The sequence shown here is derived from an EMBL/GenBank/DDBJ whole genome shotgun (WGS) entry which is preliminary data.</text>
</comment>
<dbReference type="Proteomes" id="UP000439903">
    <property type="component" value="Unassembled WGS sequence"/>
</dbReference>
<dbReference type="AlphaFoldDB" id="A0A8H4A1D6"/>
<evidence type="ECO:0000313" key="2">
    <source>
        <dbReference type="Proteomes" id="UP000439903"/>
    </source>
</evidence>
<dbReference type="EMBL" id="WTPW01002089">
    <property type="protein sequence ID" value="KAF0397921.1"/>
    <property type="molecule type" value="Genomic_DNA"/>
</dbReference>
<evidence type="ECO:0000313" key="1">
    <source>
        <dbReference type="EMBL" id="KAF0397921.1"/>
    </source>
</evidence>
<proteinExistence type="predicted"/>
<organism evidence="1 2">
    <name type="scientific">Gigaspora margarita</name>
    <dbReference type="NCBI Taxonomy" id="4874"/>
    <lineage>
        <taxon>Eukaryota</taxon>
        <taxon>Fungi</taxon>
        <taxon>Fungi incertae sedis</taxon>
        <taxon>Mucoromycota</taxon>
        <taxon>Glomeromycotina</taxon>
        <taxon>Glomeromycetes</taxon>
        <taxon>Diversisporales</taxon>
        <taxon>Gigasporaceae</taxon>
        <taxon>Gigaspora</taxon>
    </lineage>
</organism>
<name>A0A8H4A1D6_GIGMA</name>
<keyword evidence="2" id="KW-1185">Reference proteome</keyword>
<sequence length="109" mass="12926">MEQWSDANGAVLHSLQWINVPTLAIRYCYQQEIRIKRNDYKVFVCYQKSGDMDDSVGAHSFGWVSYERQRLGEIWMKNFEEWSSGILKESHIESHVSNKILTWPNPRLF</sequence>